<dbReference type="GO" id="GO:0051539">
    <property type="term" value="F:4 iron, 4 sulfur cluster binding"/>
    <property type="evidence" value="ECO:0007669"/>
    <property type="project" value="UniProtKB-UniRule"/>
</dbReference>
<evidence type="ECO:0000256" key="5">
    <source>
        <dbReference type="ARBA" id="ARBA00022723"/>
    </source>
</evidence>
<dbReference type="Gene3D" id="3.30.9.90">
    <property type="match status" value="1"/>
</dbReference>
<evidence type="ECO:0000256" key="8">
    <source>
        <dbReference type="ARBA" id="ARBA00023002"/>
    </source>
</evidence>
<keyword evidence="6 12" id="KW-0274">FAD</keyword>
<dbReference type="Pfam" id="PF05187">
    <property type="entry name" value="Fer4_ETF_QO"/>
    <property type="match status" value="1"/>
</dbReference>
<keyword evidence="8 12" id="KW-0560">Oxidoreductase</keyword>
<dbReference type="OrthoDB" id="437331at2759"/>
<dbReference type="PANTHER" id="PTHR10617:SF107">
    <property type="entry name" value="ELECTRON TRANSFER FLAVOPROTEIN-UBIQUINONE OXIDOREDUCTASE, MITOCHONDRIAL"/>
    <property type="match status" value="1"/>
</dbReference>
<evidence type="ECO:0000256" key="6">
    <source>
        <dbReference type="ARBA" id="ARBA00022827"/>
    </source>
</evidence>
<dbReference type="STRING" id="742152.A0A2H3J4X8"/>
<dbReference type="GO" id="GO:0046872">
    <property type="term" value="F:metal ion binding"/>
    <property type="evidence" value="ECO:0007669"/>
    <property type="project" value="UniProtKB-KW"/>
</dbReference>
<dbReference type="PROSITE" id="PS51379">
    <property type="entry name" value="4FE4S_FER_2"/>
    <property type="match status" value="1"/>
</dbReference>
<dbReference type="Proteomes" id="UP000218811">
    <property type="component" value="Unassembled WGS sequence"/>
</dbReference>
<sequence length="638" mass="70097">MLRRTVRLPHRCARSFHLSIARSQRELFDPSAVERVSDEVDVCIVGGGPAGLSAAIRLKQLEQEKGRELRVVVLEKGAEIGSHILSGAVIEPRALNELLPDWQNRSDHPLTQPTRHTSMRFFTESHSVRIPQPPQMAKMGTYIVSLSRFTAWLGAIAEELGVEVYPGFAGAGLVYGEDGRSVRGVLTNEVGLDRSGRMKETFEPGMEFRARVTLLAEGAHGSLSKEAIRRFRLRQGRDPQTYGIGVKEVWRVDPSQYREGEVVHTMGWPLDWKTYGGGWVYHMADGLVSLGLVIGLDYSNPYLSPYREFQRMKHHPYFRQLLSGDSTRIAYGARTINEGGLQSVPQLHFPGGALIGCSAGFVNVAKIKGTHNAMKSGMLAAEAAYDVISARDEASDAASENAPPADMSKYETALRTSWVYSDLYEVRNVRPSFNTPLGIWGGIAYSGIDTLLLRGRTPWTFRNSSQKSDAAHTQRASDCTPIEYPPFEPPLSTDLLTSLALTGTNHGEDQPVHLRVRSYDDVANTAGAEGTAKTEGPKPEKWEESAKVRKEHVRVNVSEYAGLLGRACPAQVYEYVEDESGAPASETEGGATEGWGGKKLVINSQNCIHCKLCDIKVPTQDITWTVPEGGGGPKYTIT</sequence>
<keyword evidence="3 12" id="KW-0813">Transport</keyword>
<dbReference type="InterPro" id="IPR040156">
    <property type="entry name" value="ETF-QO"/>
</dbReference>
<dbReference type="EMBL" id="KB467887">
    <property type="protein sequence ID" value="PCH36725.1"/>
    <property type="molecule type" value="Genomic_DNA"/>
</dbReference>
<evidence type="ECO:0000256" key="4">
    <source>
        <dbReference type="ARBA" id="ARBA00022630"/>
    </source>
</evidence>
<dbReference type="OMA" id="INFQNCV"/>
<comment type="cofactor">
    <cofactor evidence="1 12">
        <name>FAD</name>
        <dbReference type="ChEBI" id="CHEBI:57692"/>
    </cofactor>
</comment>
<keyword evidence="15" id="KW-1185">Reference proteome</keyword>
<keyword evidence="4 12" id="KW-0285">Flavoprotein</keyword>
<dbReference type="GO" id="GO:0004174">
    <property type="term" value="F:electron-transferring-flavoprotein dehydrogenase activity"/>
    <property type="evidence" value="ECO:0007669"/>
    <property type="project" value="UniProtKB-UniRule"/>
</dbReference>
<keyword evidence="11 12" id="KW-0830">Ubiquinone</keyword>
<protein>
    <recommendedName>
        <fullName evidence="12">Electron transfer flavoprotein-ubiquinone oxidoreductase</fullName>
        <shortName evidence="12">ETF-QO</shortName>
        <ecNumber evidence="12">1.5.5.1</ecNumber>
    </recommendedName>
</protein>
<keyword evidence="9 12" id="KW-0408">Iron</keyword>
<evidence type="ECO:0000256" key="1">
    <source>
        <dbReference type="ARBA" id="ARBA00001974"/>
    </source>
</evidence>
<dbReference type="Gene3D" id="3.30.70.20">
    <property type="match status" value="1"/>
</dbReference>
<dbReference type="SUPFAM" id="SSF51905">
    <property type="entry name" value="FAD/NAD(P)-binding domain"/>
    <property type="match status" value="1"/>
</dbReference>
<evidence type="ECO:0000256" key="11">
    <source>
        <dbReference type="ARBA" id="ARBA00023075"/>
    </source>
</evidence>
<dbReference type="GO" id="GO:0005743">
    <property type="term" value="C:mitochondrial inner membrane"/>
    <property type="evidence" value="ECO:0007669"/>
    <property type="project" value="TreeGrafter"/>
</dbReference>
<dbReference type="Pfam" id="PF13450">
    <property type="entry name" value="NAD_binding_8"/>
    <property type="match status" value="1"/>
</dbReference>
<evidence type="ECO:0000256" key="10">
    <source>
        <dbReference type="ARBA" id="ARBA00023014"/>
    </source>
</evidence>
<evidence type="ECO:0000256" key="3">
    <source>
        <dbReference type="ARBA" id="ARBA00022448"/>
    </source>
</evidence>
<proteinExistence type="predicted"/>
<evidence type="ECO:0000313" key="14">
    <source>
        <dbReference type="EMBL" id="PCH36725.1"/>
    </source>
</evidence>
<dbReference type="SUPFAM" id="SSF54862">
    <property type="entry name" value="4Fe-4S ferredoxins"/>
    <property type="match status" value="1"/>
</dbReference>
<keyword evidence="5 12" id="KW-0479">Metal-binding</keyword>
<keyword evidence="10 12" id="KW-0411">Iron-sulfur</keyword>
<evidence type="ECO:0000256" key="9">
    <source>
        <dbReference type="ARBA" id="ARBA00023004"/>
    </source>
</evidence>
<evidence type="ECO:0000259" key="13">
    <source>
        <dbReference type="PROSITE" id="PS51379"/>
    </source>
</evidence>
<dbReference type="AlphaFoldDB" id="A0A2H3J4X8"/>
<dbReference type="InterPro" id="IPR017896">
    <property type="entry name" value="4Fe4S_Fe-S-bd"/>
</dbReference>
<gene>
    <name evidence="14" type="ORF">WOLCODRAFT_140560</name>
</gene>
<dbReference type="InterPro" id="IPR036188">
    <property type="entry name" value="FAD/NAD-bd_sf"/>
</dbReference>
<comment type="cofactor">
    <cofactor evidence="12">
        <name>[4Fe-4S] cluster</name>
        <dbReference type="ChEBI" id="CHEBI:49883"/>
    </cofactor>
    <text evidence="12">Binds 1 [4Fe-4S] cluster.</text>
</comment>
<dbReference type="Pfam" id="PF21162">
    <property type="entry name" value="ETFQO_UQ-bd"/>
    <property type="match status" value="1"/>
</dbReference>
<dbReference type="SUPFAM" id="SSF54373">
    <property type="entry name" value="FAD-linked reductases, C-terminal domain"/>
    <property type="match status" value="1"/>
</dbReference>
<feature type="domain" description="4Fe-4S ferredoxin-type" evidence="13">
    <location>
        <begin position="598"/>
        <end position="627"/>
    </location>
</feature>
<organism evidence="14 15">
    <name type="scientific">Wolfiporia cocos (strain MD-104)</name>
    <name type="common">Brown rot fungus</name>
    <dbReference type="NCBI Taxonomy" id="742152"/>
    <lineage>
        <taxon>Eukaryota</taxon>
        <taxon>Fungi</taxon>
        <taxon>Dikarya</taxon>
        <taxon>Basidiomycota</taxon>
        <taxon>Agaricomycotina</taxon>
        <taxon>Agaricomycetes</taxon>
        <taxon>Polyporales</taxon>
        <taxon>Phaeolaceae</taxon>
        <taxon>Wolfiporia</taxon>
    </lineage>
</organism>
<dbReference type="Gene3D" id="3.50.50.60">
    <property type="entry name" value="FAD/NAD(P)-binding domain"/>
    <property type="match status" value="1"/>
</dbReference>
<evidence type="ECO:0000256" key="12">
    <source>
        <dbReference type="RuleBase" id="RU366068"/>
    </source>
</evidence>
<dbReference type="EC" id="1.5.5.1" evidence="12"/>
<evidence type="ECO:0000313" key="15">
    <source>
        <dbReference type="Proteomes" id="UP000218811"/>
    </source>
</evidence>
<evidence type="ECO:0000256" key="7">
    <source>
        <dbReference type="ARBA" id="ARBA00022982"/>
    </source>
</evidence>
<keyword evidence="7 12" id="KW-0249">Electron transport</keyword>
<name>A0A2H3J4X8_WOLCO</name>
<dbReference type="PANTHER" id="PTHR10617">
    <property type="entry name" value="ELECTRON TRANSFER FLAVOPROTEIN-UBIQUINONE OXIDOREDUCTASE"/>
    <property type="match status" value="1"/>
</dbReference>
<accession>A0A2H3J4X8</accession>
<dbReference type="InterPro" id="IPR049398">
    <property type="entry name" value="ETF-QO/FixC_UQ-bd"/>
</dbReference>
<dbReference type="InterPro" id="IPR007859">
    <property type="entry name" value="ETF-QO/FixX_C"/>
</dbReference>
<comment type="function">
    <text evidence="2 12">Accepts electrons from ETF and reduces ubiquinone.</text>
</comment>
<evidence type="ECO:0000256" key="2">
    <source>
        <dbReference type="ARBA" id="ARBA00002819"/>
    </source>
</evidence>
<comment type="catalytic activity">
    <reaction evidence="12">
        <text>a ubiquinone + reduced [electron-transfer flavoprotein] = a ubiquinol + oxidized [electron-transfer flavoprotein] + H(+)</text>
        <dbReference type="Rhea" id="RHEA:24052"/>
        <dbReference type="Rhea" id="RHEA-COMP:9565"/>
        <dbReference type="Rhea" id="RHEA-COMP:9566"/>
        <dbReference type="Rhea" id="RHEA-COMP:10685"/>
        <dbReference type="Rhea" id="RHEA-COMP:10686"/>
        <dbReference type="ChEBI" id="CHEBI:15378"/>
        <dbReference type="ChEBI" id="CHEBI:16389"/>
        <dbReference type="ChEBI" id="CHEBI:17976"/>
        <dbReference type="ChEBI" id="CHEBI:57692"/>
        <dbReference type="ChEBI" id="CHEBI:58307"/>
        <dbReference type="EC" id="1.5.5.1"/>
    </reaction>
</comment>
<reference evidence="14 15" key="1">
    <citation type="journal article" date="2012" name="Science">
        <title>The Paleozoic origin of enzymatic lignin decomposition reconstructed from 31 fungal genomes.</title>
        <authorList>
            <person name="Floudas D."/>
            <person name="Binder M."/>
            <person name="Riley R."/>
            <person name="Barry K."/>
            <person name="Blanchette R.A."/>
            <person name="Henrissat B."/>
            <person name="Martinez A.T."/>
            <person name="Otillar R."/>
            <person name="Spatafora J.W."/>
            <person name="Yadav J.S."/>
            <person name="Aerts A."/>
            <person name="Benoit I."/>
            <person name="Boyd A."/>
            <person name="Carlson A."/>
            <person name="Copeland A."/>
            <person name="Coutinho P.M."/>
            <person name="de Vries R.P."/>
            <person name="Ferreira P."/>
            <person name="Findley K."/>
            <person name="Foster B."/>
            <person name="Gaskell J."/>
            <person name="Glotzer D."/>
            <person name="Gorecki P."/>
            <person name="Heitman J."/>
            <person name="Hesse C."/>
            <person name="Hori C."/>
            <person name="Igarashi K."/>
            <person name="Jurgens J.A."/>
            <person name="Kallen N."/>
            <person name="Kersten P."/>
            <person name="Kohler A."/>
            <person name="Kuees U."/>
            <person name="Kumar T.K.A."/>
            <person name="Kuo A."/>
            <person name="LaButti K."/>
            <person name="Larrondo L.F."/>
            <person name="Lindquist E."/>
            <person name="Ling A."/>
            <person name="Lombard V."/>
            <person name="Lucas S."/>
            <person name="Lundell T."/>
            <person name="Martin R."/>
            <person name="McLaughlin D.J."/>
            <person name="Morgenstern I."/>
            <person name="Morin E."/>
            <person name="Murat C."/>
            <person name="Nagy L.G."/>
            <person name="Nolan M."/>
            <person name="Ohm R.A."/>
            <person name="Patyshakuliyeva A."/>
            <person name="Rokas A."/>
            <person name="Ruiz-Duenas F.J."/>
            <person name="Sabat G."/>
            <person name="Salamov A."/>
            <person name="Samejima M."/>
            <person name="Schmutz J."/>
            <person name="Slot J.C."/>
            <person name="St John F."/>
            <person name="Stenlid J."/>
            <person name="Sun H."/>
            <person name="Sun S."/>
            <person name="Syed K."/>
            <person name="Tsang A."/>
            <person name="Wiebenga A."/>
            <person name="Young D."/>
            <person name="Pisabarro A."/>
            <person name="Eastwood D.C."/>
            <person name="Martin F."/>
            <person name="Cullen D."/>
            <person name="Grigoriev I.V."/>
            <person name="Hibbett D.S."/>
        </authorList>
    </citation>
    <scope>NUCLEOTIDE SEQUENCE [LARGE SCALE GENOMIC DNA]</scope>
    <source>
        <strain evidence="14 15">MD-104</strain>
    </source>
</reference>